<sequence>MYFGIDIDGTIAVDAYGRHGARYVSEQLALGISRAALARIRSFREFCELPAVQFYRQEHEEQFQQACNMRQDVLELQTKLVPVASAALGVTFLARFGRIAYLSCRSEQRTPGTLARTRAWLRRYGFPEPDQVYLCQHYPYKLLEAYQLLDDEEPLIIIDDHADKLAMYSRVLQVPRRTRPIAEDLFKRLVLVNFACDAPPVVDFPALFPLEALPSWQEKDLLMLMQTVASFTHALYSSLG</sequence>
<dbReference type="Proteomes" id="UP000290365">
    <property type="component" value="Chromosome"/>
</dbReference>
<gene>
    <name evidence="1" type="ORF">EPA93_24380</name>
</gene>
<dbReference type="KEGG" id="kbs:EPA93_24380"/>
<reference evidence="1 2" key="1">
    <citation type="submission" date="2019-01" db="EMBL/GenBank/DDBJ databases">
        <title>Ktedonosporobacter rubrisoli SCAWS-G2.</title>
        <authorList>
            <person name="Huang Y."/>
            <person name="Yan B."/>
        </authorList>
    </citation>
    <scope>NUCLEOTIDE SEQUENCE [LARGE SCALE GENOMIC DNA]</scope>
    <source>
        <strain evidence="1 2">SCAWS-G2</strain>
    </source>
</reference>
<organism evidence="1 2">
    <name type="scientific">Ktedonosporobacter rubrisoli</name>
    <dbReference type="NCBI Taxonomy" id="2509675"/>
    <lineage>
        <taxon>Bacteria</taxon>
        <taxon>Bacillati</taxon>
        <taxon>Chloroflexota</taxon>
        <taxon>Ktedonobacteria</taxon>
        <taxon>Ktedonobacterales</taxon>
        <taxon>Ktedonosporobacteraceae</taxon>
        <taxon>Ktedonosporobacter</taxon>
    </lineage>
</organism>
<evidence type="ECO:0008006" key="3">
    <source>
        <dbReference type="Google" id="ProtNLM"/>
    </source>
</evidence>
<dbReference type="OrthoDB" id="9889972at2"/>
<proteinExistence type="predicted"/>
<dbReference type="EMBL" id="CP035758">
    <property type="protein sequence ID" value="QBD78949.1"/>
    <property type="molecule type" value="Genomic_DNA"/>
</dbReference>
<dbReference type="InterPro" id="IPR023214">
    <property type="entry name" value="HAD_sf"/>
</dbReference>
<dbReference type="AlphaFoldDB" id="A0A4P6JTN6"/>
<keyword evidence="2" id="KW-1185">Reference proteome</keyword>
<protein>
    <recommendedName>
        <fullName evidence="3">HAD family hydrolase</fullName>
    </recommendedName>
</protein>
<evidence type="ECO:0000313" key="1">
    <source>
        <dbReference type="EMBL" id="QBD78949.1"/>
    </source>
</evidence>
<name>A0A4P6JTN6_KTERU</name>
<evidence type="ECO:0000313" key="2">
    <source>
        <dbReference type="Proteomes" id="UP000290365"/>
    </source>
</evidence>
<dbReference type="RefSeq" id="WP_129890002.1">
    <property type="nucleotide sequence ID" value="NZ_CP035758.1"/>
</dbReference>
<accession>A0A4P6JTN6</accession>
<dbReference type="Gene3D" id="3.40.50.1000">
    <property type="entry name" value="HAD superfamily/HAD-like"/>
    <property type="match status" value="1"/>
</dbReference>